<accession>A0A1G2FUQ7</accession>
<feature type="coiled-coil region" evidence="1">
    <location>
        <begin position="41"/>
        <end position="68"/>
    </location>
</feature>
<evidence type="ECO:0000313" key="4">
    <source>
        <dbReference type="Proteomes" id="UP000176700"/>
    </source>
</evidence>
<organism evidence="3 4">
    <name type="scientific">Candidatus Ryanbacteria bacterium RIFCSPHIGHO2_01_45_13</name>
    <dbReference type="NCBI Taxonomy" id="1802112"/>
    <lineage>
        <taxon>Bacteria</taxon>
        <taxon>Candidatus Ryaniibacteriota</taxon>
    </lineage>
</organism>
<evidence type="ECO:0000256" key="2">
    <source>
        <dbReference type="SAM" id="Phobius"/>
    </source>
</evidence>
<evidence type="ECO:0000256" key="1">
    <source>
        <dbReference type="SAM" id="Coils"/>
    </source>
</evidence>
<keyword evidence="2" id="KW-1133">Transmembrane helix</keyword>
<dbReference type="Proteomes" id="UP000176700">
    <property type="component" value="Unassembled WGS sequence"/>
</dbReference>
<feature type="transmembrane region" description="Helical" evidence="2">
    <location>
        <begin position="21"/>
        <end position="39"/>
    </location>
</feature>
<keyword evidence="2" id="KW-0812">Transmembrane</keyword>
<dbReference type="AlphaFoldDB" id="A0A1G2FUQ7"/>
<gene>
    <name evidence="3" type="ORF">A2W41_00800</name>
</gene>
<keyword evidence="1" id="KW-0175">Coiled coil</keyword>
<protein>
    <recommendedName>
        <fullName evidence="5">Septum formation initiator</fullName>
    </recommendedName>
</protein>
<keyword evidence="2" id="KW-0472">Membrane</keyword>
<evidence type="ECO:0008006" key="5">
    <source>
        <dbReference type="Google" id="ProtNLM"/>
    </source>
</evidence>
<comment type="caution">
    <text evidence="3">The sequence shown here is derived from an EMBL/GenBank/DDBJ whole genome shotgun (WGS) entry which is preliminary data.</text>
</comment>
<dbReference type="EMBL" id="MHNI01000025">
    <property type="protein sequence ID" value="OGZ41816.1"/>
    <property type="molecule type" value="Genomic_DNA"/>
</dbReference>
<dbReference type="InterPro" id="IPR007060">
    <property type="entry name" value="FtsL/DivIC"/>
</dbReference>
<reference evidence="3 4" key="1">
    <citation type="journal article" date="2016" name="Nat. Commun.">
        <title>Thousands of microbial genomes shed light on interconnected biogeochemical processes in an aquifer system.</title>
        <authorList>
            <person name="Anantharaman K."/>
            <person name="Brown C.T."/>
            <person name="Hug L.A."/>
            <person name="Sharon I."/>
            <person name="Castelle C.J."/>
            <person name="Probst A.J."/>
            <person name="Thomas B.C."/>
            <person name="Singh A."/>
            <person name="Wilkins M.J."/>
            <person name="Karaoz U."/>
            <person name="Brodie E.L."/>
            <person name="Williams K.H."/>
            <person name="Hubbard S.S."/>
            <person name="Banfield J.F."/>
        </authorList>
    </citation>
    <scope>NUCLEOTIDE SEQUENCE [LARGE SCALE GENOMIC DNA]</scope>
</reference>
<name>A0A1G2FUQ7_9BACT</name>
<evidence type="ECO:0000313" key="3">
    <source>
        <dbReference type="EMBL" id="OGZ41816.1"/>
    </source>
</evidence>
<sequence>MSLFQEHRRWHKLLGSRPVSVVLWAVILVLSVKVIGVYLEIRDIKDIVSETENEIVSLQARTSDFKDKVAMIKEGKGVEKEVRTRFNMKKSGENTVVIVEDAESGKELEQRKETAGLFAWLKSLLGF</sequence>
<proteinExistence type="predicted"/>
<dbReference type="Pfam" id="PF04977">
    <property type="entry name" value="DivIC"/>
    <property type="match status" value="1"/>
</dbReference>